<dbReference type="SUPFAM" id="SSF88723">
    <property type="entry name" value="PIN domain-like"/>
    <property type="match status" value="1"/>
</dbReference>
<dbReference type="Proteomes" id="UP000046373">
    <property type="component" value="Unassembled WGS sequence"/>
</dbReference>
<dbReference type="GeneID" id="31891106"/>
<dbReference type="CDD" id="cd09872">
    <property type="entry name" value="PIN_Sll0205-like"/>
    <property type="match status" value="1"/>
</dbReference>
<dbReference type="Pfam" id="PF01850">
    <property type="entry name" value="PIN"/>
    <property type="match status" value="1"/>
</dbReference>
<proteinExistence type="predicted"/>
<dbReference type="PANTHER" id="PTHR36173">
    <property type="entry name" value="RIBONUCLEASE VAPC16-RELATED"/>
    <property type="match status" value="1"/>
</dbReference>
<feature type="domain" description="PIN" evidence="1">
    <location>
        <begin position="5"/>
        <end position="120"/>
    </location>
</feature>
<dbReference type="InterPro" id="IPR029060">
    <property type="entry name" value="PIN-like_dom_sf"/>
</dbReference>
<organism evidence="2 3">
    <name type="scientific">Mesorhizobium plurifarium</name>
    <dbReference type="NCBI Taxonomy" id="69974"/>
    <lineage>
        <taxon>Bacteria</taxon>
        <taxon>Pseudomonadati</taxon>
        <taxon>Pseudomonadota</taxon>
        <taxon>Alphaproteobacteria</taxon>
        <taxon>Hyphomicrobiales</taxon>
        <taxon>Phyllobacteriaceae</taxon>
        <taxon>Mesorhizobium</taxon>
    </lineage>
</organism>
<protein>
    <submittedName>
        <fullName evidence="2">PilT protein domain protein</fullName>
    </submittedName>
</protein>
<gene>
    <name evidence="2" type="ORF">MPLDJ20_210019</name>
</gene>
<dbReference type="InterPro" id="IPR002716">
    <property type="entry name" value="PIN_dom"/>
</dbReference>
<evidence type="ECO:0000313" key="2">
    <source>
        <dbReference type="EMBL" id="CDX37723.1"/>
    </source>
</evidence>
<dbReference type="AlphaFoldDB" id="A0A090F1W1"/>
<accession>A0A090F1W1</accession>
<evidence type="ECO:0000259" key="1">
    <source>
        <dbReference type="Pfam" id="PF01850"/>
    </source>
</evidence>
<dbReference type="InterPro" id="IPR052919">
    <property type="entry name" value="TA_system_RNase"/>
</dbReference>
<reference evidence="2 3" key="1">
    <citation type="submission" date="2014-08" db="EMBL/GenBank/DDBJ databases">
        <authorList>
            <person name="Moulin Lionel"/>
        </authorList>
    </citation>
    <scope>NUCLEOTIDE SEQUENCE [LARGE SCALE GENOMIC DNA]</scope>
</reference>
<dbReference type="InterPro" id="IPR041705">
    <property type="entry name" value="PIN_Sll0205"/>
</dbReference>
<dbReference type="EMBL" id="CCNB01000014">
    <property type="protein sequence ID" value="CDX37723.1"/>
    <property type="molecule type" value="Genomic_DNA"/>
</dbReference>
<sequence>MSPRYLVDTHILLWVLNADSRLSDHHRDIFLAGKDVTVSAISVAEIAIKKSLRKATLTGDIVEILRSNGIPILGVNELHAARLEYLPLHHRDPFDRLLIAQAQIEGLTMVTAGRHFSAYDVALV</sequence>
<name>A0A090F1W1_MESPL</name>
<dbReference type="Gene3D" id="3.40.50.1010">
    <property type="entry name" value="5'-nuclease"/>
    <property type="match status" value="1"/>
</dbReference>
<dbReference type="PANTHER" id="PTHR36173:SF2">
    <property type="entry name" value="RIBONUCLEASE VAPC16"/>
    <property type="match status" value="1"/>
</dbReference>
<evidence type="ECO:0000313" key="3">
    <source>
        <dbReference type="Proteomes" id="UP000046373"/>
    </source>
</evidence>